<sequence length="259" mass="27552">MLLAGILGSMGLAGCSHAPSASSDTSAAAALPWADAGQLVLVLTAGWDDNQGRLQTFERSADGWRATADSTAITIGRNGAAWGIGLHPQQADGPRKQEGDGRAPAGVFELGPAFGYASTVATALDYQPMADSHYCVDVVGSPLYNQIVDSRVTGAAAVKDSTEPMRRDLHADGDQRYREGFVIRHNPDNLDGQGSCIFAHLWKAPGEPTAGCTAMPAAVMDRLLGWLQPQRRPVFVLLPQAEYQRLQAAWNLPTMTVQP</sequence>
<dbReference type="PATRIC" id="fig|344882.3.peg.87"/>
<proteinExistence type="predicted"/>
<organism evidence="1 2">
    <name type="scientific">Pseudoxanthomonas dokdonensis</name>
    <dbReference type="NCBI Taxonomy" id="344882"/>
    <lineage>
        <taxon>Bacteria</taxon>
        <taxon>Pseudomonadati</taxon>
        <taxon>Pseudomonadota</taxon>
        <taxon>Gammaproteobacteria</taxon>
        <taxon>Lysobacterales</taxon>
        <taxon>Lysobacteraceae</taxon>
        <taxon>Pseudoxanthomonas</taxon>
    </lineage>
</organism>
<dbReference type="PANTHER" id="PTHR38589:SF1">
    <property type="entry name" value="BLR0621 PROTEIN"/>
    <property type="match status" value="1"/>
</dbReference>
<accession>A0A0R0D457</accession>
<gene>
    <name evidence="1" type="ORF">ABB29_00420</name>
</gene>
<dbReference type="AlphaFoldDB" id="A0A0R0D457"/>
<reference evidence="1 2" key="1">
    <citation type="submission" date="2015-05" db="EMBL/GenBank/DDBJ databases">
        <title>Genome sequencing and analysis of members of genus Stenotrophomonas.</title>
        <authorList>
            <person name="Patil P.P."/>
            <person name="Midha S."/>
            <person name="Patil P.B."/>
        </authorList>
    </citation>
    <scope>NUCLEOTIDE SEQUENCE [LARGE SCALE GENOMIC DNA]</scope>
    <source>
        <strain evidence="1 2">DSM 21858</strain>
    </source>
</reference>
<evidence type="ECO:0000313" key="1">
    <source>
        <dbReference type="EMBL" id="KRG72120.1"/>
    </source>
</evidence>
<evidence type="ECO:0000313" key="2">
    <source>
        <dbReference type="Proteomes" id="UP000052052"/>
    </source>
</evidence>
<dbReference type="Proteomes" id="UP000052052">
    <property type="component" value="Unassembled WGS sequence"/>
</dbReference>
<keyword evidence="2" id="KW-1185">Reference proteome</keyword>
<dbReference type="EMBL" id="LDJL01000001">
    <property type="protein sequence ID" value="KRG72120.1"/>
    <property type="molecule type" value="Genomic_DNA"/>
</dbReference>
<name>A0A0R0D457_9GAMM</name>
<dbReference type="STRING" id="344882.ABB29_00420"/>
<comment type="caution">
    <text evidence="1">The sequence shown here is derived from an EMBL/GenBank/DDBJ whole genome shotgun (WGS) entry which is preliminary data.</text>
</comment>
<protein>
    <submittedName>
        <fullName evidence="1">ErfK/YbiS/YcfS/YnhG family protein</fullName>
    </submittedName>
</protein>
<dbReference type="PANTHER" id="PTHR38589">
    <property type="entry name" value="BLR0621 PROTEIN"/>
    <property type="match status" value="1"/>
</dbReference>